<evidence type="ECO:0000313" key="1">
    <source>
        <dbReference type="EMBL" id="KAJ8000567.1"/>
    </source>
</evidence>
<organism evidence="1 2">
    <name type="scientific">Dallia pectoralis</name>
    <name type="common">Alaska blackfish</name>
    <dbReference type="NCBI Taxonomy" id="75939"/>
    <lineage>
        <taxon>Eukaryota</taxon>
        <taxon>Metazoa</taxon>
        <taxon>Chordata</taxon>
        <taxon>Craniata</taxon>
        <taxon>Vertebrata</taxon>
        <taxon>Euteleostomi</taxon>
        <taxon>Actinopterygii</taxon>
        <taxon>Neopterygii</taxon>
        <taxon>Teleostei</taxon>
        <taxon>Protacanthopterygii</taxon>
        <taxon>Esociformes</taxon>
        <taxon>Umbridae</taxon>
        <taxon>Dallia</taxon>
    </lineage>
</organism>
<keyword evidence="2" id="KW-1185">Reference proteome</keyword>
<sequence>MAPFNLPSALLLDRALWRSDGRRHSAPRIGERIGTRPNASLMLLYSPCLPPVASHFLPVSTPPYIVPPPLFLTFSVPFLSLPVPSWCVTPFLILRLPSPLGGSNWLADRATRLINVLREGRRLCGVTVLNGATPASEEPYVGLFR</sequence>
<comment type="caution">
    <text evidence="1">The sequence shown here is derived from an EMBL/GenBank/DDBJ whole genome shotgun (WGS) entry which is preliminary data.</text>
</comment>
<protein>
    <submittedName>
        <fullName evidence="1">Uncharacterized protein</fullName>
    </submittedName>
</protein>
<proteinExistence type="predicted"/>
<name>A0ACC2GAI8_DALPE</name>
<gene>
    <name evidence="1" type="ORF">DPEC_G00181730</name>
</gene>
<accession>A0ACC2GAI8</accession>
<dbReference type="Proteomes" id="UP001157502">
    <property type="component" value="Chromosome 15"/>
</dbReference>
<evidence type="ECO:0000313" key="2">
    <source>
        <dbReference type="Proteomes" id="UP001157502"/>
    </source>
</evidence>
<dbReference type="EMBL" id="CM055742">
    <property type="protein sequence ID" value="KAJ8000567.1"/>
    <property type="molecule type" value="Genomic_DNA"/>
</dbReference>
<reference evidence="1" key="1">
    <citation type="submission" date="2021-05" db="EMBL/GenBank/DDBJ databases">
        <authorList>
            <person name="Pan Q."/>
            <person name="Jouanno E."/>
            <person name="Zahm M."/>
            <person name="Klopp C."/>
            <person name="Cabau C."/>
            <person name="Louis A."/>
            <person name="Berthelot C."/>
            <person name="Parey E."/>
            <person name="Roest Crollius H."/>
            <person name="Montfort J."/>
            <person name="Robinson-Rechavi M."/>
            <person name="Bouchez O."/>
            <person name="Lampietro C."/>
            <person name="Lopez Roques C."/>
            <person name="Donnadieu C."/>
            <person name="Postlethwait J."/>
            <person name="Bobe J."/>
            <person name="Dillon D."/>
            <person name="Chandos A."/>
            <person name="von Hippel F."/>
            <person name="Guiguen Y."/>
        </authorList>
    </citation>
    <scope>NUCLEOTIDE SEQUENCE</scope>
    <source>
        <strain evidence="1">YG-Jan2019</strain>
    </source>
</reference>